<dbReference type="FunFam" id="3.30.420.10:FF:000013">
    <property type="entry name" value="protein argonaute 10-like"/>
    <property type="match status" value="1"/>
</dbReference>
<dbReference type="PROSITE" id="PS50158">
    <property type="entry name" value="ZF_CCHC"/>
    <property type="match status" value="1"/>
</dbReference>
<protein>
    <submittedName>
        <fullName evidence="13">Reverse transcriptase</fullName>
    </submittedName>
</protein>
<evidence type="ECO:0000259" key="12">
    <source>
        <dbReference type="PROSITE" id="PS50879"/>
    </source>
</evidence>
<evidence type="ECO:0000259" key="11">
    <source>
        <dbReference type="PROSITE" id="PS50878"/>
    </source>
</evidence>
<comment type="similarity">
    <text evidence="1">Belongs to the argonaute family. Ago subfamily.</text>
</comment>
<dbReference type="InterPro" id="IPR043502">
    <property type="entry name" value="DNA/RNA_pol_sf"/>
</dbReference>
<dbReference type="InterPro" id="IPR002156">
    <property type="entry name" value="RNaseH_domain"/>
</dbReference>
<dbReference type="InterPro" id="IPR001878">
    <property type="entry name" value="Znf_CCHC"/>
</dbReference>
<feature type="domain" description="RNase H type-1" evidence="12">
    <location>
        <begin position="2449"/>
        <end position="2568"/>
    </location>
</feature>
<keyword evidence="3" id="KW-0810">Translation regulation</keyword>
<dbReference type="CDD" id="cd06222">
    <property type="entry name" value="RNase_H_like"/>
    <property type="match status" value="1"/>
</dbReference>
<evidence type="ECO:0000256" key="7">
    <source>
        <dbReference type="SAM" id="MobiDB-lite"/>
    </source>
</evidence>
<dbReference type="SMART" id="SM01163">
    <property type="entry name" value="DUF1785"/>
    <property type="match status" value="1"/>
</dbReference>
<sequence>MDSKLQNEKLEPNMGSNSCKSLMFHKRPGYGQLGTKCLVKANHFLAEIPGSDLSHYTVEITPEVASRKLNKAIMTELVKLHRNSDLGMRLPVYDGRENLYTAGSLPFTSKEFTVILVDEDERTGNVRTREFKVMIKFVALASMAQLRNLLSGKQVDTPQEALNIIDTVLRELVAQRYISVGRFLYSPNIKKPQTLGGGLEAWRGFYQSIRPTQMGLSLNIDMSTTAFFEPLPVIDFVAQILGKDVYSRPMSDADRVKVKKALRGVKVEVTHRGNVRRKYRVSGLTTQPTRELIFPLDEHMNMKSVVEYFQEMYGYTIRYAHLPCLQVGNEKKVNYLPMEACKIVEGQRYTKGLNEKQITSLLKVSCQRPREQELDILQTVQQNDYDQDPYAKEFGINIDSKLASIEARVLPAPWLKYNDNGKEKEYLPQVGQWNMMNKKVINGSTVRYWACINFSRSVQESTAQSFCQELVQMCQISGMEFNRDPVIPVHSARPDQVKKALKYVYHAATNKLEGKELELLIAILPDNNGSLYGDLKRICETDLGLISQCCLTKHVFKISRQYLANLSLKINVKMGGRNTVLLDALSWRIPLVSDIPTIIFGADVTHPESGEDSSPSIAAVVASQDWPEVTKYAGLVCAQPHRQELIQDLYKTWQDPQRGTVTGGMIRELLLAFKKATGQKPLRIIFYRDGVSEGQFYQVLLYELDAIRKACASLESTYQPPVTFIVVQKRHHTRLFASNHSDRSSTDKSGNILPGTVVDSKICHPTEFDFYLCSHAGIQGTSRPAHYHVLWDENNFTADEIQSLTNNLCYTYARCTRSVSVVPPAYYAHLAAYRARFYIEPEATENAKGQCTRTSNGSSVKPLPALKERVKNASRSAKRIKDNSSSVMDCSDHLPASDRHCSMDTEIPSFPQLLNNANVSSYRDMLIADQDEAEISYYCNASFLNEIFDSDSKSDEEEGVASISLSKEEKRRIRTPWANGLIAKAYGRNARLPGLSIELFDSNILKRIGNQLGVLLRLDATTASNSRGKYARMYVQVDLDKPLMRTVKIGKFRQPVLYETVAGLCFKCGCIGHNEASCKRNETQQNDDMVINDTINNQNQNTLDTEQEKEEQKGCGPWMVVTRKRNQKAKNPHPKGGNTVTGSRTGFPATANHTKNQSSSSDKRNGHWQADKKILNGKIFTNSKNEKGSSSRPYSENHMDHVGLANSKAQMLQPSTKEINTSPHVTSDPALFSSFDGSDITQPSMVIDNSGSLKTSITHSSQALKPFKPSVSHQPPQCENEPIYRPQPTQIGVTPNHSHCEKDPTTFPEIGSIPVLQGHRNLFGPATIQHSTSREHSVTTKHSDSTQQGLAQSGGRSQGPSGEGANESKPGTLGDGQHDESDIRIRDGIHQSDSNTLGNHGDNRYRAVLQQARGANSDLRFCDNAGVSPQCQLNLEELPSVMFISETRVAGTRAHDIAMSLGFTDVHLIDPVGFAGGLWMFWNHEDTSVNIIPHGDQAIHAEIQVTLPNFGSFTWLLSGIYASPKLNKPKLLWNEHASLSPNVLGPWTIIGDFNDVISTDERFGGNTLNPYRIRLYRECMDACNMTDLGYSGSKFTWINCRFSSILIRQRIDRAWGNADFNIVFPNAKVTHLPRFNSDHNPILLDLCPILSPIVNKPFRFEWCWFQYPDFMEFMRNIWQNSKSNLMGTIDSFTSLVKQWNVEVFGNIHVRKCKVLARLKGIDESLDNHHSTFLVNLQKDLFREYQDILKQEEDLWKLKARINWIVDGDRNTNFFHTTTIIRRRRNMIDSLRDTVGNWYHDPEELKNMITYYFNSLYTTSLISCSRFDSFGSPPGPKIDVFCHDSLIAIPIKQEIFKALFDMKPHKSPGPDGLHPGFFQRCWKATGPTLVNEITEILVNRIRPLLADIIGPNQVSFLSGRKGADNVIILQEIVHSFNKKSGKVGDMVLKLDLEKAYDKLEWNFIRNTLSFFNFPAELIDLIMNCVSSVNMSVIFNGERTDTFHPSRGIRQGDPLSPYLFIFCIEYLSLLIRDEFDKGNWRTFRFSRSGPPITHLFFADDLILCAKATTDNCILINDILKKFCMLSGQHVNVEKSKILFSRNTDPVLKNAIADNLGFEAVKDLGKYLGFPISNKRPSKQTCHFIIEKINNKLAGWKSKFLSLAGIATLINSTIFSTSAYYMQAMKLPAATLNQIDSICKNFLWGSTAEKKKLHLISWEIATLHKDQGGLSLKEAKHLNLAYMAKLAWQVIGPQNLPWLQILRDKYLKTTNSRNTSSASPLWKENVVDIKVQDMIDVDGVWKLDSLAFLPHDIIDNIKSTPIQFSGAVDDSISWKFSADAVRELLYNRGISNVANCPCCNSTVESVEHVMRNCKKAMKIWRALKPPDAAAQTFNLPLSDWLKENSKIHTPSHGHLYRIINSIHEHAAEFYAATSATSNKVHSVVQVKWVPPLHGIIKINTDGASQGNPGDVGAGRLFRDSHGNFILGFQRKIGKATSISAELWAIRDGLKLAKNNCFEHICIETDSQLAIQLITNCFDSKHPFIALLDDCRYLLDLLNIQTISHTFREGNQ</sequence>
<keyword evidence="4" id="KW-0943">RNA-mediated gene silencing</keyword>
<dbReference type="CDD" id="cd01650">
    <property type="entry name" value="RT_nLTR_like"/>
    <property type="match status" value="1"/>
</dbReference>
<dbReference type="CDD" id="cd04657">
    <property type="entry name" value="Piwi_ago-like"/>
    <property type="match status" value="1"/>
</dbReference>
<keyword evidence="2" id="KW-0678">Repressor</keyword>
<dbReference type="PANTHER" id="PTHR22891">
    <property type="entry name" value="EUKARYOTIC TRANSLATION INITIATION FACTOR 2C"/>
    <property type="match status" value="1"/>
</dbReference>
<dbReference type="InterPro" id="IPR036397">
    <property type="entry name" value="RNaseH_sf"/>
</dbReference>
<dbReference type="InterPro" id="IPR044730">
    <property type="entry name" value="RNase_H-like_dom_plant"/>
</dbReference>
<dbReference type="GO" id="GO:0003964">
    <property type="term" value="F:RNA-directed DNA polymerase activity"/>
    <property type="evidence" value="ECO:0007669"/>
    <property type="project" value="UniProtKB-KW"/>
</dbReference>
<dbReference type="GO" id="GO:0008270">
    <property type="term" value="F:zinc ion binding"/>
    <property type="evidence" value="ECO:0007669"/>
    <property type="project" value="UniProtKB-KW"/>
</dbReference>
<dbReference type="EMBL" id="AWWV01010238">
    <property type="protein sequence ID" value="OMO80909.1"/>
    <property type="molecule type" value="Genomic_DNA"/>
</dbReference>
<evidence type="ECO:0000256" key="5">
    <source>
        <dbReference type="ARBA" id="ARBA00023274"/>
    </source>
</evidence>
<dbReference type="Gene3D" id="2.170.260.10">
    <property type="entry name" value="paz domain"/>
    <property type="match status" value="1"/>
</dbReference>
<keyword evidence="13" id="KW-0808">Transferase</keyword>
<evidence type="ECO:0000313" key="13">
    <source>
        <dbReference type="EMBL" id="OMO80909.1"/>
    </source>
</evidence>
<keyword evidence="13" id="KW-0695">RNA-directed DNA polymerase</keyword>
<reference evidence="13 14" key="1">
    <citation type="submission" date="2013-09" db="EMBL/GenBank/DDBJ databases">
        <title>Corchorus capsularis genome sequencing.</title>
        <authorList>
            <person name="Alam M."/>
            <person name="Haque M.S."/>
            <person name="Islam M.S."/>
            <person name="Emdad E.M."/>
            <person name="Islam M.M."/>
            <person name="Ahmed B."/>
            <person name="Halim A."/>
            <person name="Hossen Q.M.M."/>
            <person name="Hossain M.Z."/>
            <person name="Ahmed R."/>
            <person name="Khan M.M."/>
            <person name="Islam R."/>
            <person name="Rashid M.M."/>
            <person name="Khan S.A."/>
            <person name="Rahman M.S."/>
            <person name="Alam M."/>
        </authorList>
    </citation>
    <scope>NUCLEOTIDE SEQUENCE [LARGE SCALE GENOMIC DNA]</scope>
    <source>
        <strain evidence="14">cv. CVL-1</strain>
        <tissue evidence="13">Whole seedling</tissue>
    </source>
</reference>
<evidence type="ECO:0000259" key="8">
    <source>
        <dbReference type="PROSITE" id="PS50158"/>
    </source>
</evidence>
<dbReference type="GO" id="GO:0031047">
    <property type="term" value="P:regulatory ncRNA-mediated gene silencing"/>
    <property type="evidence" value="ECO:0007669"/>
    <property type="project" value="UniProtKB-KW"/>
</dbReference>
<feature type="compositionally biased region" description="Polar residues" evidence="7">
    <location>
        <begin position="1345"/>
        <end position="1360"/>
    </location>
</feature>
<evidence type="ECO:0000259" key="9">
    <source>
        <dbReference type="PROSITE" id="PS50821"/>
    </source>
</evidence>
<feature type="compositionally biased region" description="Polar residues" evidence="7">
    <location>
        <begin position="1151"/>
        <end position="1160"/>
    </location>
</feature>
<dbReference type="InterPro" id="IPR032472">
    <property type="entry name" value="ArgoL2"/>
</dbReference>
<dbReference type="InterPro" id="IPR000477">
    <property type="entry name" value="RT_dom"/>
</dbReference>
<dbReference type="InterPro" id="IPR003165">
    <property type="entry name" value="Piwi"/>
</dbReference>
<dbReference type="PROSITE" id="PS50822">
    <property type="entry name" value="PIWI"/>
    <property type="match status" value="1"/>
</dbReference>
<dbReference type="Pfam" id="PF00078">
    <property type="entry name" value="RVT_1"/>
    <property type="match status" value="1"/>
</dbReference>
<dbReference type="PROSITE" id="PS50879">
    <property type="entry name" value="RNASE_H_1"/>
    <property type="match status" value="1"/>
</dbReference>
<organism evidence="13 14">
    <name type="scientific">Corchorus capsularis</name>
    <name type="common">Jute</name>
    <dbReference type="NCBI Taxonomy" id="210143"/>
    <lineage>
        <taxon>Eukaryota</taxon>
        <taxon>Viridiplantae</taxon>
        <taxon>Streptophyta</taxon>
        <taxon>Embryophyta</taxon>
        <taxon>Tracheophyta</taxon>
        <taxon>Spermatophyta</taxon>
        <taxon>Magnoliopsida</taxon>
        <taxon>eudicotyledons</taxon>
        <taxon>Gunneridae</taxon>
        <taxon>Pentapetalae</taxon>
        <taxon>rosids</taxon>
        <taxon>malvids</taxon>
        <taxon>Malvales</taxon>
        <taxon>Malvaceae</taxon>
        <taxon>Grewioideae</taxon>
        <taxon>Apeibeae</taxon>
        <taxon>Corchorus</taxon>
    </lineage>
</organism>
<dbReference type="FunFam" id="3.40.50.2300:FF:000110">
    <property type="entry name" value="Argonaute 10"/>
    <property type="match status" value="1"/>
</dbReference>
<dbReference type="Pfam" id="PF13456">
    <property type="entry name" value="RVT_3"/>
    <property type="match status" value="1"/>
</dbReference>
<feature type="compositionally biased region" description="Polar residues" evidence="7">
    <location>
        <begin position="1287"/>
        <end position="1297"/>
    </location>
</feature>
<dbReference type="InterPro" id="IPR014811">
    <property type="entry name" value="ArgoL1"/>
</dbReference>
<dbReference type="SUPFAM" id="SSF56672">
    <property type="entry name" value="DNA/RNA polymerases"/>
    <property type="match status" value="1"/>
</dbReference>
<dbReference type="Proteomes" id="UP000188268">
    <property type="component" value="Unassembled WGS sequence"/>
</dbReference>
<feature type="compositionally biased region" description="Basic residues" evidence="7">
    <location>
        <begin position="1124"/>
        <end position="1133"/>
    </location>
</feature>
<feature type="domain" description="Reverse transcriptase" evidence="11">
    <location>
        <begin position="1829"/>
        <end position="2129"/>
    </location>
</feature>
<dbReference type="SMART" id="SM00950">
    <property type="entry name" value="Piwi"/>
    <property type="match status" value="1"/>
</dbReference>
<dbReference type="InterPro" id="IPR036691">
    <property type="entry name" value="Endo/exonu/phosph_ase_sf"/>
</dbReference>
<evidence type="ECO:0000256" key="1">
    <source>
        <dbReference type="ARBA" id="ARBA00008201"/>
    </source>
</evidence>
<evidence type="ECO:0000259" key="10">
    <source>
        <dbReference type="PROSITE" id="PS50822"/>
    </source>
</evidence>
<dbReference type="FunFam" id="2.170.260.10:FF:000001">
    <property type="entry name" value="Protein argonaute-2"/>
    <property type="match status" value="1"/>
</dbReference>
<dbReference type="GO" id="GO:0003723">
    <property type="term" value="F:RNA binding"/>
    <property type="evidence" value="ECO:0007669"/>
    <property type="project" value="InterPro"/>
</dbReference>
<name>A0A1R3IEA1_COCAP</name>
<dbReference type="GO" id="GO:0006417">
    <property type="term" value="P:regulation of translation"/>
    <property type="evidence" value="ECO:0007669"/>
    <property type="project" value="UniProtKB-KW"/>
</dbReference>
<dbReference type="SUPFAM" id="SSF56219">
    <property type="entry name" value="DNase I-like"/>
    <property type="match status" value="1"/>
</dbReference>
<evidence type="ECO:0000256" key="4">
    <source>
        <dbReference type="ARBA" id="ARBA00023158"/>
    </source>
</evidence>
<dbReference type="InterPro" id="IPR032474">
    <property type="entry name" value="Argonaute_N"/>
</dbReference>
<feature type="domain" description="PAZ" evidence="9">
    <location>
        <begin position="232"/>
        <end position="345"/>
    </location>
</feature>
<evidence type="ECO:0000256" key="2">
    <source>
        <dbReference type="ARBA" id="ARBA00022491"/>
    </source>
</evidence>
<dbReference type="Gene3D" id="3.40.50.2300">
    <property type="match status" value="1"/>
</dbReference>
<dbReference type="STRING" id="210143.A0A1R3IEA1"/>
<gene>
    <name evidence="13" type="ORF">CCACVL1_12704</name>
</gene>
<dbReference type="GO" id="GO:0004523">
    <property type="term" value="F:RNA-DNA hybrid ribonuclease activity"/>
    <property type="evidence" value="ECO:0007669"/>
    <property type="project" value="InterPro"/>
</dbReference>
<feature type="compositionally biased region" description="Basic and acidic residues" evidence="7">
    <location>
        <begin position="1184"/>
        <end position="1196"/>
    </location>
</feature>
<dbReference type="Gene3D" id="3.60.10.10">
    <property type="entry name" value="Endonuclease/exonuclease/phosphatase"/>
    <property type="match status" value="1"/>
</dbReference>
<dbReference type="Pfam" id="PF02170">
    <property type="entry name" value="PAZ"/>
    <property type="match status" value="1"/>
</dbReference>
<dbReference type="CDD" id="cd02846">
    <property type="entry name" value="PAZ_argonaute_like"/>
    <property type="match status" value="1"/>
</dbReference>
<keyword evidence="14" id="KW-1185">Reference proteome</keyword>
<dbReference type="SUPFAM" id="SSF53098">
    <property type="entry name" value="Ribonuclease H-like"/>
    <property type="match status" value="2"/>
</dbReference>
<dbReference type="Gramene" id="OMO80909">
    <property type="protein sequence ID" value="OMO80909"/>
    <property type="gene ID" value="CCACVL1_12704"/>
</dbReference>
<comment type="caution">
    <text evidence="13">The sequence shown here is derived from an EMBL/GenBank/DDBJ whole genome shotgun (WGS) entry which is preliminary data.</text>
</comment>
<feature type="region of interest" description="Disordered" evidence="7">
    <location>
        <begin position="1330"/>
        <end position="1380"/>
    </location>
</feature>
<dbReference type="Pfam" id="PF16486">
    <property type="entry name" value="ArgoN"/>
    <property type="match status" value="1"/>
</dbReference>
<dbReference type="InterPro" id="IPR045246">
    <property type="entry name" value="Piwi_ago-like"/>
</dbReference>
<feature type="domain" description="CCHC-type" evidence="8">
    <location>
        <begin position="1065"/>
        <end position="1080"/>
    </location>
</feature>
<evidence type="ECO:0000256" key="3">
    <source>
        <dbReference type="ARBA" id="ARBA00022845"/>
    </source>
</evidence>
<dbReference type="OrthoDB" id="1104016at2759"/>
<keyword evidence="6" id="KW-0862">Zinc</keyword>
<feature type="domain" description="Piwi" evidence="10">
    <location>
        <begin position="519"/>
        <end position="840"/>
    </location>
</feature>
<dbReference type="SMART" id="SM00949">
    <property type="entry name" value="PAZ"/>
    <property type="match status" value="1"/>
</dbReference>
<dbReference type="Pfam" id="PF16488">
    <property type="entry name" value="ArgoL2"/>
    <property type="match status" value="1"/>
</dbReference>
<dbReference type="PROSITE" id="PS50878">
    <property type="entry name" value="RT_POL"/>
    <property type="match status" value="1"/>
</dbReference>
<dbReference type="GO" id="GO:1990904">
    <property type="term" value="C:ribonucleoprotein complex"/>
    <property type="evidence" value="ECO:0007669"/>
    <property type="project" value="UniProtKB-KW"/>
</dbReference>
<dbReference type="InterPro" id="IPR032473">
    <property type="entry name" value="Argonaute_Mid_dom"/>
</dbReference>
<keyword evidence="6" id="KW-0479">Metal-binding</keyword>
<dbReference type="Pfam" id="PF02171">
    <property type="entry name" value="Piwi"/>
    <property type="match status" value="1"/>
</dbReference>
<keyword evidence="5" id="KW-0687">Ribonucleoprotein</keyword>
<dbReference type="Gene3D" id="3.30.420.10">
    <property type="entry name" value="Ribonuclease H-like superfamily/Ribonuclease H"/>
    <property type="match status" value="2"/>
</dbReference>
<dbReference type="Pfam" id="PF08699">
    <property type="entry name" value="ArgoL1"/>
    <property type="match status" value="1"/>
</dbReference>
<feature type="compositionally biased region" description="Basic and acidic residues" evidence="7">
    <location>
        <begin position="1332"/>
        <end position="1344"/>
    </location>
</feature>
<dbReference type="PROSITE" id="PS50821">
    <property type="entry name" value="PAZ"/>
    <property type="match status" value="1"/>
</dbReference>
<proteinExistence type="inferred from homology"/>
<feature type="region of interest" description="Disordered" evidence="7">
    <location>
        <begin position="1124"/>
        <end position="1196"/>
    </location>
</feature>
<dbReference type="GO" id="GO:0051607">
    <property type="term" value="P:defense response to virus"/>
    <property type="evidence" value="ECO:0007669"/>
    <property type="project" value="UniProtKB-ARBA"/>
</dbReference>
<accession>A0A1R3IEA1</accession>
<dbReference type="Pfam" id="PF16487">
    <property type="entry name" value="ArgoMid"/>
    <property type="match status" value="1"/>
</dbReference>
<feature type="compositionally biased region" description="Basic and acidic residues" evidence="7">
    <location>
        <begin position="1161"/>
        <end position="1174"/>
    </location>
</feature>
<feature type="region of interest" description="Disordered" evidence="7">
    <location>
        <begin position="1265"/>
        <end position="1312"/>
    </location>
</feature>
<keyword evidence="6" id="KW-0863">Zinc-finger</keyword>
<dbReference type="SUPFAM" id="SSF101690">
    <property type="entry name" value="PAZ domain"/>
    <property type="match status" value="1"/>
</dbReference>
<dbReference type="InterPro" id="IPR012337">
    <property type="entry name" value="RNaseH-like_sf"/>
</dbReference>
<dbReference type="InterPro" id="IPR003100">
    <property type="entry name" value="PAZ_dom"/>
</dbReference>
<dbReference type="InterPro" id="IPR036085">
    <property type="entry name" value="PAZ_dom_sf"/>
</dbReference>
<keyword evidence="13" id="KW-0548">Nucleotidyltransferase</keyword>
<evidence type="ECO:0000313" key="14">
    <source>
        <dbReference type="Proteomes" id="UP000188268"/>
    </source>
</evidence>
<evidence type="ECO:0000256" key="6">
    <source>
        <dbReference type="PROSITE-ProRule" id="PRU00047"/>
    </source>
</evidence>